<keyword evidence="3 6" id="KW-0378">Hydrolase</keyword>
<dbReference type="InterPro" id="IPR000150">
    <property type="entry name" value="Cof"/>
</dbReference>
<evidence type="ECO:0000256" key="2">
    <source>
        <dbReference type="ARBA" id="ARBA00022723"/>
    </source>
</evidence>
<comment type="caution">
    <text evidence="6">The sequence shown here is derived from an EMBL/GenBank/DDBJ whole genome shotgun (WGS) entry which is preliminary data.</text>
</comment>
<dbReference type="GO" id="GO:0016787">
    <property type="term" value="F:hydrolase activity"/>
    <property type="evidence" value="ECO:0007669"/>
    <property type="project" value="UniProtKB-KW"/>
</dbReference>
<keyword evidence="7" id="KW-1185">Reference proteome</keyword>
<name>A0ABU8D9M1_ERWAP</name>
<dbReference type="PANTHER" id="PTHR47267:SF2">
    <property type="entry name" value="HMP-PP PHOSPHATASE"/>
    <property type="match status" value="1"/>
</dbReference>
<protein>
    <submittedName>
        <fullName evidence="6">HMP-PP phosphatase</fullName>
        <ecNumber evidence="6">3.6.1.-</ecNumber>
    </submittedName>
</protein>
<evidence type="ECO:0000256" key="4">
    <source>
        <dbReference type="ARBA" id="ARBA00022842"/>
    </source>
</evidence>
<dbReference type="InterPro" id="IPR023214">
    <property type="entry name" value="HAD_sf"/>
</dbReference>
<evidence type="ECO:0000313" key="6">
    <source>
        <dbReference type="EMBL" id="MEI2680224.1"/>
    </source>
</evidence>
<evidence type="ECO:0000256" key="1">
    <source>
        <dbReference type="ARBA" id="ARBA00001946"/>
    </source>
</evidence>
<dbReference type="PROSITE" id="PS01229">
    <property type="entry name" value="COF_2"/>
    <property type="match status" value="1"/>
</dbReference>
<dbReference type="SFLD" id="SFLDG01140">
    <property type="entry name" value="C2.B:_Phosphomannomutase_and_P"/>
    <property type="match status" value="1"/>
</dbReference>
<dbReference type="RefSeq" id="WP_288500867.1">
    <property type="nucleotide sequence ID" value="NZ_JBANEI010000001.1"/>
</dbReference>
<dbReference type="Gene3D" id="3.30.1240.10">
    <property type="match status" value="1"/>
</dbReference>
<dbReference type="NCBIfam" id="TIGR01484">
    <property type="entry name" value="HAD-SF-IIB"/>
    <property type="match status" value="1"/>
</dbReference>
<organism evidence="6 7">
    <name type="scientific">Erwinia aphidicola</name>
    <dbReference type="NCBI Taxonomy" id="68334"/>
    <lineage>
        <taxon>Bacteria</taxon>
        <taxon>Pseudomonadati</taxon>
        <taxon>Pseudomonadota</taxon>
        <taxon>Gammaproteobacteria</taxon>
        <taxon>Enterobacterales</taxon>
        <taxon>Erwiniaceae</taxon>
        <taxon>Erwinia</taxon>
    </lineage>
</organism>
<dbReference type="PROSITE" id="PS01228">
    <property type="entry name" value="COF_1"/>
    <property type="match status" value="1"/>
</dbReference>
<dbReference type="Proteomes" id="UP001306592">
    <property type="component" value="Unassembled WGS sequence"/>
</dbReference>
<reference evidence="6 7" key="1">
    <citation type="submission" date="2024-02" db="EMBL/GenBank/DDBJ databases">
        <title>First report Erwinia aphidicola in onion in Chile.</title>
        <authorList>
            <person name="Valenzuela M."/>
            <person name="Pena M."/>
            <person name="Dutta B."/>
        </authorList>
    </citation>
    <scope>NUCLEOTIDE SEQUENCE [LARGE SCALE GENOMIC DNA]</scope>
    <source>
        <strain evidence="6 7">QCJ3A</strain>
    </source>
</reference>
<dbReference type="SUPFAM" id="SSF56784">
    <property type="entry name" value="HAD-like"/>
    <property type="match status" value="1"/>
</dbReference>
<dbReference type="EC" id="3.6.1.-" evidence="6"/>
<comment type="cofactor">
    <cofactor evidence="1">
        <name>Mg(2+)</name>
        <dbReference type="ChEBI" id="CHEBI:18420"/>
    </cofactor>
</comment>
<keyword evidence="2" id="KW-0479">Metal-binding</keyword>
<keyword evidence="4" id="KW-0460">Magnesium</keyword>
<dbReference type="NCBIfam" id="TIGR00099">
    <property type="entry name" value="Cof-subfamily"/>
    <property type="match status" value="1"/>
</dbReference>
<dbReference type="InterPro" id="IPR006379">
    <property type="entry name" value="HAD-SF_hydro_IIB"/>
</dbReference>
<evidence type="ECO:0000313" key="7">
    <source>
        <dbReference type="Proteomes" id="UP001306592"/>
    </source>
</evidence>
<dbReference type="EMBL" id="JBANEI010000001">
    <property type="protein sequence ID" value="MEI2680224.1"/>
    <property type="molecule type" value="Genomic_DNA"/>
</dbReference>
<dbReference type="CDD" id="cd07516">
    <property type="entry name" value="HAD_Pase"/>
    <property type="match status" value="1"/>
</dbReference>
<accession>A0ABU8D9M1</accession>
<gene>
    <name evidence="6" type="primary">cof</name>
    <name evidence="6" type="ORF">V8N49_00855</name>
</gene>
<evidence type="ECO:0000256" key="5">
    <source>
        <dbReference type="ARBA" id="ARBA00034778"/>
    </source>
</evidence>
<sequence length="272" mass="30625">MVRLAAFDMDGTLLLPDHKLGEQTLQSLRALRSHPVQLTFATGRHFLEMQPLMQQYDLPAYLISGNGTRIHDPLGNPLYACDLPPDAAWQVLHSHWETRASLHVFNDNGWFTQYDVPEILRAHQLSGFRYQLTDLRRIPAHQVTKVCFIADYQALCQLQIQLREAFGDSVHLCFSARDCLEVLPLSCNKGAALARLSAQLGVEMTECMAFGDAMNDLEMLGSVGHGFIMRNAMEQLKAMLPQLPIIGDCATQGVSHYLNHWLNTPHLDYSPE</sequence>
<dbReference type="NCBIfam" id="NF011705">
    <property type="entry name" value="PRK15126.1"/>
    <property type="match status" value="1"/>
</dbReference>
<dbReference type="Pfam" id="PF08282">
    <property type="entry name" value="Hydrolase_3"/>
    <property type="match status" value="1"/>
</dbReference>
<dbReference type="Gene3D" id="3.40.50.1000">
    <property type="entry name" value="HAD superfamily/HAD-like"/>
    <property type="match status" value="1"/>
</dbReference>
<dbReference type="SFLD" id="SFLDS00003">
    <property type="entry name" value="Haloacid_Dehalogenase"/>
    <property type="match status" value="1"/>
</dbReference>
<dbReference type="InterPro" id="IPR036412">
    <property type="entry name" value="HAD-like_sf"/>
</dbReference>
<evidence type="ECO:0000256" key="3">
    <source>
        <dbReference type="ARBA" id="ARBA00022801"/>
    </source>
</evidence>
<proteinExistence type="inferred from homology"/>
<dbReference type="PANTHER" id="PTHR47267">
    <property type="match status" value="1"/>
</dbReference>
<comment type="similarity">
    <text evidence="5">Belongs to the HAD-like hydrolase superfamily. Cof family.</text>
</comment>